<dbReference type="EMBL" id="QTSX02003567">
    <property type="protein sequence ID" value="KAJ9070608.1"/>
    <property type="molecule type" value="Genomic_DNA"/>
</dbReference>
<dbReference type="Proteomes" id="UP001165960">
    <property type="component" value="Unassembled WGS sequence"/>
</dbReference>
<reference evidence="1" key="1">
    <citation type="submission" date="2022-04" db="EMBL/GenBank/DDBJ databases">
        <title>Genome of the entomopathogenic fungus Entomophthora muscae.</title>
        <authorList>
            <person name="Elya C."/>
            <person name="Lovett B.R."/>
            <person name="Lee E."/>
            <person name="Macias A.M."/>
            <person name="Hajek A.E."/>
            <person name="De Bivort B.L."/>
            <person name="Kasson M.T."/>
            <person name="De Fine Licht H.H."/>
            <person name="Stajich J.E."/>
        </authorList>
    </citation>
    <scope>NUCLEOTIDE SEQUENCE</scope>
    <source>
        <strain evidence="1">Berkeley</strain>
    </source>
</reference>
<accession>A0ACC2T7N8</accession>
<organism evidence="1 2">
    <name type="scientific">Entomophthora muscae</name>
    <dbReference type="NCBI Taxonomy" id="34485"/>
    <lineage>
        <taxon>Eukaryota</taxon>
        <taxon>Fungi</taxon>
        <taxon>Fungi incertae sedis</taxon>
        <taxon>Zoopagomycota</taxon>
        <taxon>Entomophthoromycotina</taxon>
        <taxon>Entomophthoromycetes</taxon>
        <taxon>Entomophthorales</taxon>
        <taxon>Entomophthoraceae</taxon>
        <taxon>Entomophthora</taxon>
    </lineage>
</organism>
<proteinExistence type="predicted"/>
<gene>
    <name evidence="1" type="ORF">DSO57_1006023</name>
</gene>
<evidence type="ECO:0000313" key="2">
    <source>
        <dbReference type="Proteomes" id="UP001165960"/>
    </source>
</evidence>
<evidence type="ECO:0000313" key="1">
    <source>
        <dbReference type="EMBL" id="KAJ9070608.1"/>
    </source>
</evidence>
<name>A0ACC2T7N8_9FUNG</name>
<comment type="caution">
    <text evidence="1">The sequence shown here is derived from an EMBL/GenBank/DDBJ whole genome shotgun (WGS) entry which is preliminary data.</text>
</comment>
<keyword evidence="2" id="KW-1185">Reference proteome</keyword>
<protein>
    <submittedName>
        <fullName evidence="1">Uncharacterized protein</fullName>
    </submittedName>
</protein>
<sequence>MAFALPKLQYDFSSLEPYIDGETMKIHHDFHHNAYINNLNKALNEKGVSYDLLALQGQATSLGKAIKNNAGGHYNHSLFWTCMAPVGSCNTKPINELKAKIDQRFGSFDQFKGKFNDSAATRFGSGWAWLCTNKDGGLEIMSTPNQENPLMNSGLIPILGLDVWEHAYYLKYQNRRAEYISQWWNVVNWDVVSDYYGKYAKYNIPVPVELSSEGRRSSKL</sequence>